<evidence type="ECO:0000256" key="1">
    <source>
        <dbReference type="ARBA" id="ARBA00022603"/>
    </source>
</evidence>
<feature type="non-terminal residue" evidence="5">
    <location>
        <position position="122"/>
    </location>
</feature>
<dbReference type="GO" id="GO:0032259">
    <property type="term" value="P:methylation"/>
    <property type="evidence" value="ECO:0007669"/>
    <property type="project" value="UniProtKB-KW"/>
</dbReference>
<keyword evidence="3" id="KW-0949">S-adenosyl-L-methionine</keyword>
<evidence type="ECO:0000259" key="4">
    <source>
        <dbReference type="Pfam" id="PF13649"/>
    </source>
</evidence>
<dbReference type="InterPro" id="IPR041698">
    <property type="entry name" value="Methyltransf_25"/>
</dbReference>
<keyword evidence="2" id="KW-0808">Transferase</keyword>
<evidence type="ECO:0000313" key="5">
    <source>
        <dbReference type="EMBL" id="KPV49863.1"/>
    </source>
</evidence>
<reference evidence="5 6" key="1">
    <citation type="submission" date="2015-09" db="EMBL/GenBank/DDBJ databases">
        <title>Draft genome sequence of Kouleothrix aurantiaca JCM 19913.</title>
        <authorList>
            <person name="Hemp J."/>
        </authorList>
    </citation>
    <scope>NUCLEOTIDE SEQUENCE [LARGE SCALE GENOMIC DNA]</scope>
    <source>
        <strain evidence="5 6">COM-B</strain>
    </source>
</reference>
<dbReference type="Pfam" id="PF13649">
    <property type="entry name" value="Methyltransf_25"/>
    <property type="match status" value="1"/>
</dbReference>
<evidence type="ECO:0000256" key="3">
    <source>
        <dbReference type="ARBA" id="ARBA00022691"/>
    </source>
</evidence>
<name>A0A0P9CWA0_9CHLR</name>
<sequence>MELSHNHKSRLLAYFDGQGFERWSAIYGDAEVSRIRRTIRQGHARMLALAEQWLCEALRADDRPTTNDQLSSSVLGPSSVLDAGCGTGLLSLALARRGMHVTAVDIAPQMVAAAAAALHDAG</sequence>
<keyword evidence="1" id="KW-0489">Methyltransferase</keyword>
<organism evidence="5 6">
    <name type="scientific">Kouleothrix aurantiaca</name>
    <dbReference type="NCBI Taxonomy" id="186479"/>
    <lineage>
        <taxon>Bacteria</taxon>
        <taxon>Bacillati</taxon>
        <taxon>Chloroflexota</taxon>
        <taxon>Chloroflexia</taxon>
        <taxon>Chloroflexales</taxon>
        <taxon>Roseiflexineae</taxon>
        <taxon>Roseiflexaceae</taxon>
        <taxon>Kouleothrix</taxon>
    </lineage>
</organism>
<dbReference type="Proteomes" id="UP000050509">
    <property type="component" value="Unassembled WGS sequence"/>
</dbReference>
<accession>A0A0P9CWA0</accession>
<comment type="caution">
    <text evidence="5">The sequence shown here is derived from an EMBL/GenBank/DDBJ whole genome shotgun (WGS) entry which is preliminary data.</text>
</comment>
<dbReference type="PATRIC" id="fig|186479.3.peg.2727"/>
<dbReference type="CDD" id="cd02440">
    <property type="entry name" value="AdoMet_MTases"/>
    <property type="match status" value="1"/>
</dbReference>
<dbReference type="GO" id="GO:0008168">
    <property type="term" value="F:methyltransferase activity"/>
    <property type="evidence" value="ECO:0007669"/>
    <property type="project" value="UniProtKB-KW"/>
</dbReference>
<dbReference type="AlphaFoldDB" id="A0A0P9CWA0"/>
<feature type="domain" description="Methyltransferase" evidence="4">
    <location>
        <begin position="80"/>
        <end position="120"/>
    </location>
</feature>
<dbReference type="Gene3D" id="3.40.50.150">
    <property type="entry name" value="Vaccinia Virus protein VP39"/>
    <property type="match status" value="1"/>
</dbReference>
<dbReference type="PANTHER" id="PTHR43464:SF19">
    <property type="entry name" value="UBIQUINONE BIOSYNTHESIS O-METHYLTRANSFERASE, MITOCHONDRIAL"/>
    <property type="match status" value="1"/>
</dbReference>
<dbReference type="InterPro" id="IPR029063">
    <property type="entry name" value="SAM-dependent_MTases_sf"/>
</dbReference>
<dbReference type="EMBL" id="LJCR01001705">
    <property type="protein sequence ID" value="KPV49863.1"/>
    <property type="molecule type" value="Genomic_DNA"/>
</dbReference>
<protein>
    <recommendedName>
        <fullName evidence="4">Methyltransferase domain-containing protein</fullName>
    </recommendedName>
</protein>
<dbReference type="SUPFAM" id="SSF53335">
    <property type="entry name" value="S-adenosyl-L-methionine-dependent methyltransferases"/>
    <property type="match status" value="1"/>
</dbReference>
<keyword evidence="6" id="KW-1185">Reference proteome</keyword>
<evidence type="ECO:0000256" key="2">
    <source>
        <dbReference type="ARBA" id="ARBA00022679"/>
    </source>
</evidence>
<proteinExistence type="predicted"/>
<dbReference type="PANTHER" id="PTHR43464">
    <property type="entry name" value="METHYLTRANSFERASE"/>
    <property type="match status" value="1"/>
</dbReference>
<evidence type="ECO:0000313" key="6">
    <source>
        <dbReference type="Proteomes" id="UP000050509"/>
    </source>
</evidence>
<gene>
    <name evidence="5" type="ORF">SE17_30210</name>
</gene>